<keyword evidence="2" id="KW-0540">Nuclease</keyword>
<evidence type="ECO:0000313" key="3">
    <source>
        <dbReference type="Proteomes" id="UP000524246"/>
    </source>
</evidence>
<accession>A0A7X9FTI6</accession>
<dbReference type="EMBL" id="JAAZON010000592">
    <property type="protein sequence ID" value="NMC64056.1"/>
    <property type="molecule type" value="Genomic_DNA"/>
</dbReference>
<dbReference type="Pfam" id="PF22679">
    <property type="entry name" value="T1R_D3-like"/>
    <property type="match status" value="1"/>
</dbReference>
<dbReference type="PANTHER" id="PTHR42927:SF1">
    <property type="entry name" value="HELICASE SUPERFAMILY 1 AND 2 DOMAIN-CONTAINING PROTEIN"/>
    <property type="match status" value="1"/>
</dbReference>
<dbReference type="SUPFAM" id="SSF52540">
    <property type="entry name" value="P-loop containing nucleoside triphosphate hydrolases"/>
    <property type="match status" value="1"/>
</dbReference>
<feature type="domain" description="Helicase ATP-binding" evidence="1">
    <location>
        <begin position="8"/>
        <end position="231"/>
    </location>
</feature>
<dbReference type="InterPro" id="IPR055180">
    <property type="entry name" value="HsdR_RecA-like_helicase_dom_2"/>
</dbReference>
<dbReference type="InterPro" id="IPR027417">
    <property type="entry name" value="P-loop_NTPase"/>
</dbReference>
<gene>
    <name evidence="2" type="ORF">GYA55_12910</name>
</gene>
<dbReference type="InterPro" id="IPR014001">
    <property type="entry name" value="Helicase_ATP-bd"/>
</dbReference>
<dbReference type="PANTHER" id="PTHR42927">
    <property type="entry name" value="HELICASE SUPERFAMILY 1 AND 2 DOMAIN-CONTAINING PROTEIN"/>
    <property type="match status" value="1"/>
</dbReference>
<dbReference type="Gene3D" id="3.40.50.300">
    <property type="entry name" value="P-loop containing nucleotide triphosphate hydrolases"/>
    <property type="match status" value="2"/>
</dbReference>
<organism evidence="2 3">
    <name type="scientific">SAR324 cluster bacterium</name>
    <dbReference type="NCBI Taxonomy" id="2024889"/>
    <lineage>
        <taxon>Bacteria</taxon>
        <taxon>Deltaproteobacteria</taxon>
        <taxon>SAR324 cluster</taxon>
    </lineage>
</organism>
<reference evidence="2 3" key="1">
    <citation type="journal article" date="2020" name="Biotechnol. Biofuels">
        <title>New insights from the biogas microbiome by comprehensive genome-resolved metagenomics of nearly 1600 species originating from multiple anaerobic digesters.</title>
        <authorList>
            <person name="Campanaro S."/>
            <person name="Treu L."/>
            <person name="Rodriguez-R L.M."/>
            <person name="Kovalovszki A."/>
            <person name="Ziels R.M."/>
            <person name="Maus I."/>
            <person name="Zhu X."/>
            <person name="Kougias P.G."/>
            <person name="Basile A."/>
            <person name="Luo G."/>
            <person name="Schluter A."/>
            <person name="Konstantinidis K.T."/>
            <person name="Angelidaki I."/>
        </authorList>
    </citation>
    <scope>NUCLEOTIDE SEQUENCE [LARGE SCALE GENOMIC DNA]</scope>
    <source>
        <strain evidence="2">AS27yjCOA_65</strain>
    </source>
</reference>
<dbReference type="Pfam" id="PF18766">
    <property type="entry name" value="SWI2_SNF2"/>
    <property type="match status" value="1"/>
</dbReference>
<dbReference type="InterPro" id="IPR040980">
    <property type="entry name" value="SWI2_SNF2"/>
</dbReference>
<protein>
    <submittedName>
        <fullName evidence="2">Type I restriction endonuclease subunit R</fullName>
    </submittedName>
</protein>
<keyword evidence="2" id="KW-0378">Hydrolase</keyword>
<keyword evidence="2" id="KW-0255">Endonuclease</keyword>
<dbReference type="Proteomes" id="UP000524246">
    <property type="component" value="Unassembled WGS sequence"/>
</dbReference>
<evidence type="ECO:0000313" key="2">
    <source>
        <dbReference type="EMBL" id="NMC64056.1"/>
    </source>
</evidence>
<sequence length="762" mass="87073">MNPNRSQNIVSATRTNYLIQHSAGSGKSNSIGWLAHRLAFLHDKDDKKLFDSVVVITDRVVLDQQLQETIYQFEHKHGVVQKIDENTAQLAKALREGVPIIVTTLQKFPFVTEQMRKQAEEEAKAKGLPVPKEDALTLPGKQYAVIIDEAHSSQSGETATELKAVLASDHIKKKAKEEAEAQGLDDAEEEILRTMAKRGKQPNISFFAFTATPKHKTLEVFGTKGPEGKPIPFHLYSMRQAIEEGFILDVLKNYTTYKTYFGLIKSVESDPQVEKHKAAKALARFMTLHPHNIAQKAEVMIEHFRAHTRHKIGGKAKAMVVTSSRLHAVRYKQAFDKYIAENGYTDLDTLVAFSGTVVDDLDKNITYTEGSMNKGISGKEIPDKFASEEYQVLIAADKFQTGFDQPLLHTMYVDKRLSGIQAVQTLSRLNRTCQGKEDTFVLDFYNDRKEILDAFQDYYEVTTVGDEADPQQLYVLQGELNASGVYRDSEVEEFCCVFFAPRHQQTPTDHARINALMDIAVERFKALKDDLRSSLPEEEWKQTKIEAQEEFRGKLQVFRNLYSFLSQIIPYQDSDLEKLYTYARFLLKKLPRPETGPEYNFDDEVNLKFYRLQKISEGRIELKAGEHGELKGPTSVGTGKYRKNEIDLSQLINLLNERFGTNFKPADQLFFDSVREEAVADSGLRQAAIANTIDNFSYVFKRALEGLFIDRMEQNEDIFNRYMNDAEFQKVVEETLKHQVYEQIREESKENQKANDNQHSEK</sequence>
<dbReference type="AlphaFoldDB" id="A0A7X9FTI6"/>
<evidence type="ECO:0000259" key="1">
    <source>
        <dbReference type="PROSITE" id="PS51192"/>
    </source>
</evidence>
<comment type="caution">
    <text evidence="2">The sequence shown here is derived from an EMBL/GenBank/DDBJ whole genome shotgun (WGS) entry which is preliminary data.</text>
</comment>
<dbReference type="GO" id="GO:0004519">
    <property type="term" value="F:endonuclease activity"/>
    <property type="evidence" value="ECO:0007669"/>
    <property type="project" value="UniProtKB-KW"/>
</dbReference>
<proteinExistence type="predicted"/>
<dbReference type="PROSITE" id="PS51192">
    <property type="entry name" value="HELICASE_ATP_BIND_1"/>
    <property type="match status" value="1"/>
</dbReference>
<name>A0A7X9FTI6_9DELT</name>